<gene>
    <name evidence="2" type="ORF">FBUS_02735</name>
</gene>
<reference evidence="2" key="1">
    <citation type="submission" date="2019-05" db="EMBL/GenBank/DDBJ databases">
        <title>Annotation for the trematode Fasciolopsis buski.</title>
        <authorList>
            <person name="Choi Y.-J."/>
        </authorList>
    </citation>
    <scope>NUCLEOTIDE SEQUENCE</scope>
    <source>
        <strain evidence="2">HT</strain>
        <tissue evidence="2">Whole worm</tissue>
    </source>
</reference>
<evidence type="ECO:0000313" key="2">
    <source>
        <dbReference type="EMBL" id="KAA0195546.1"/>
    </source>
</evidence>
<accession>A0A8E0RXH9</accession>
<dbReference type="AlphaFoldDB" id="A0A8E0RXH9"/>
<evidence type="ECO:0000259" key="1">
    <source>
        <dbReference type="SMART" id="SM00848"/>
    </source>
</evidence>
<sequence>MMKHNIQYDIGLISWKMDLSHFNGRLSGSECGSGDVNKPDCDKEEEEMQSLFAPNDHSISVVLDEQFLDDCWSQWKEKHNKDYADQHEDRVRRAKWTDNMIDIMKHNVKCEFGLSESRRCLDQFAAQVSP</sequence>
<dbReference type="OrthoDB" id="5855924at2759"/>
<dbReference type="Gene3D" id="1.10.287.2250">
    <property type="match status" value="1"/>
</dbReference>
<dbReference type="Pfam" id="PF08246">
    <property type="entry name" value="Inhibitor_I29"/>
    <property type="match status" value="1"/>
</dbReference>
<feature type="domain" description="Cathepsin propeptide inhibitor" evidence="1">
    <location>
        <begin position="72"/>
        <end position="128"/>
    </location>
</feature>
<dbReference type="Proteomes" id="UP000728185">
    <property type="component" value="Unassembled WGS sequence"/>
</dbReference>
<comment type="caution">
    <text evidence="2">The sequence shown here is derived from an EMBL/GenBank/DDBJ whole genome shotgun (WGS) entry which is preliminary data.</text>
</comment>
<name>A0A8E0RXH9_9TREM</name>
<protein>
    <recommendedName>
        <fullName evidence="1">Cathepsin propeptide inhibitor domain-containing protein</fullName>
    </recommendedName>
</protein>
<keyword evidence="3" id="KW-1185">Reference proteome</keyword>
<proteinExistence type="predicted"/>
<dbReference type="SMART" id="SM00848">
    <property type="entry name" value="Inhibitor_I29"/>
    <property type="match status" value="1"/>
</dbReference>
<dbReference type="InterPro" id="IPR013201">
    <property type="entry name" value="Prot_inhib_I29"/>
</dbReference>
<evidence type="ECO:0000313" key="3">
    <source>
        <dbReference type="Proteomes" id="UP000728185"/>
    </source>
</evidence>
<dbReference type="EMBL" id="LUCM01003627">
    <property type="protein sequence ID" value="KAA0195546.1"/>
    <property type="molecule type" value="Genomic_DNA"/>
</dbReference>
<dbReference type="InterPro" id="IPR038765">
    <property type="entry name" value="Papain-like_cys_pep_sf"/>
</dbReference>
<organism evidence="2 3">
    <name type="scientific">Fasciolopsis buskii</name>
    <dbReference type="NCBI Taxonomy" id="27845"/>
    <lineage>
        <taxon>Eukaryota</taxon>
        <taxon>Metazoa</taxon>
        <taxon>Spiralia</taxon>
        <taxon>Lophotrochozoa</taxon>
        <taxon>Platyhelminthes</taxon>
        <taxon>Trematoda</taxon>
        <taxon>Digenea</taxon>
        <taxon>Plagiorchiida</taxon>
        <taxon>Echinostomata</taxon>
        <taxon>Echinostomatoidea</taxon>
        <taxon>Fasciolidae</taxon>
        <taxon>Fasciolopsis</taxon>
    </lineage>
</organism>
<dbReference type="SUPFAM" id="SSF54001">
    <property type="entry name" value="Cysteine proteinases"/>
    <property type="match status" value="1"/>
</dbReference>